<protein>
    <submittedName>
        <fullName evidence="3">Acetyltransferase</fullName>
    </submittedName>
</protein>
<proteinExistence type="predicted"/>
<dbReference type="PROSITE" id="PS00101">
    <property type="entry name" value="HEXAPEP_TRANSFERASES"/>
    <property type="match status" value="1"/>
</dbReference>
<dbReference type="InterPro" id="IPR018357">
    <property type="entry name" value="Hexapep_transf_CS"/>
</dbReference>
<dbReference type="Proteomes" id="UP000028123">
    <property type="component" value="Unassembled WGS sequence"/>
</dbReference>
<dbReference type="PANTHER" id="PTHR23416:SF78">
    <property type="entry name" value="LIPOPOLYSACCHARIDE BIOSYNTHESIS O-ACETYL TRANSFERASE WBBJ-RELATED"/>
    <property type="match status" value="1"/>
</dbReference>
<dbReference type="GO" id="GO:0016740">
    <property type="term" value="F:transferase activity"/>
    <property type="evidence" value="ECO:0007669"/>
    <property type="project" value="UniProtKB-KW"/>
</dbReference>
<keyword evidence="4" id="KW-1185">Reference proteome</keyword>
<organism evidence="3 4">
    <name type="scientific">Paenibacillus tyrfis</name>
    <dbReference type="NCBI Taxonomy" id="1501230"/>
    <lineage>
        <taxon>Bacteria</taxon>
        <taxon>Bacillati</taxon>
        <taxon>Bacillota</taxon>
        <taxon>Bacilli</taxon>
        <taxon>Bacillales</taxon>
        <taxon>Paenibacillaceae</taxon>
        <taxon>Paenibacillus</taxon>
    </lineage>
</organism>
<keyword evidence="1 3" id="KW-0808">Transferase</keyword>
<dbReference type="InterPro" id="IPR001451">
    <property type="entry name" value="Hexapep"/>
</dbReference>
<dbReference type="Pfam" id="PF00132">
    <property type="entry name" value="Hexapep"/>
    <property type="match status" value="1"/>
</dbReference>
<dbReference type="eggNOG" id="COG0110">
    <property type="taxonomic scope" value="Bacteria"/>
</dbReference>
<dbReference type="InterPro" id="IPR011004">
    <property type="entry name" value="Trimer_LpxA-like_sf"/>
</dbReference>
<gene>
    <name evidence="3" type="ORF">ET33_12050</name>
</gene>
<dbReference type="AlphaFoldDB" id="A0A081NZW8"/>
<dbReference type="Gene3D" id="2.160.10.10">
    <property type="entry name" value="Hexapeptide repeat proteins"/>
    <property type="match status" value="1"/>
</dbReference>
<dbReference type="PANTHER" id="PTHR23416">
    <property type="entry name" value="SIALIC ACID SYNTHASE-RELATED"/>
    <property type="match status" value="1"/>
</dbReference>
<evidence type="ECO:0000256" key="1">
    <source>
        <dbReference type="ARBA" id="ARBA00022679"/>
    </source>
</evidence>
<evidence type="ECO:0000313" key="3">
    <source>
        <dbReference type="EMBL" id="KEQ23991.1"/>
    </source>
</evidence>
<dbReference type="CDD" id="cd04647">
    <property type="entry name" value="LbH_MAT_like"/>
    <property type="match status" value="1"/>
</dbReference>
<sequence>MGNVKEKRAFYEYVRYAYRLFLGLLFRRHVQKCGKMFRVCGKVHRSELKNTNLVIGDHVLLHAGVGFYLDAPGATVEIGDKTFINRRTEFMCKQHIRVGSHCAISWDVSIMDTDYHTIMDGRPNTKPVIIGDHVWIGCKATILKGVTIGDGAIIAAGSVVAHDVPPRSVVAGVPAKVVKTDVDWHL</sequence>
<accession>A0A081NZW8</accession>
<evidence type="ECO:0000256" key="2">
    <source>
        <dbReference type="ARBA" id="ARBA00022737"/>
    </source>
</evidence>
<dbReference type="InterPro" id="IPR051159">
    <property type="entry name" value="Hexapeptide_acetyltransf"/>
</dbReference>
<comment type="caution">
    <text evidence="3">The sequence shown here is derived from an EMBL/GenBank/DDBJ whole genome shotgun (WGS) entry which is preliminary data.</text>
</comment>
<keyword evidence="2" id="KW-0677">Repeat</keyword>
<name>A0A081NZW8_9BACL</name>
<dbReference type="EMBL" id="JNVM01000018">
    <property type="protein sequence ID" value="KEQ23991.1"/>
    <property type="molecule type" value="Genomic_DNA"/>
</dbReference>
<reference evidence="3 4" key="1">
    <citation type="submission" date="2014-06" db="EMBL/GenBank/DDBJ databases">
        <title>Draft genome sequence of Paenibacillus sp. MSt1.</title>
        <authorList>
            <person name="Aw Y.K."/>
            <person name="Ong K.S."/>
            <person name="Gan H.M."/>
            <person name="Lee S.M."/>
        </authorList>
    </citation>
    <scope>NUCLEOTIDE SEQUENCE [LARGE SCALE GENOMIC DNA]</scope>
    <source>
        <strain evidence="3 4">MSt1</strain>
    </source>
</reference>
<evidence type="ECO:0000313" key="4">
    <source>
        <dbReference type="Proteomes" id="UP000028123"/>
    </source>
</evidence>
<dbReference type="SUPFAM" id="SSF51161">
    <property type="entry name" value="Trimeric LpxA-like enzymes"/>
    <property type="match status" value="1"/>
</dbReference>